<proteinExistence type="predicted"/>
<evidence type="ECO:0000313" key="1">
    <source>
        <dbReference type="EMBL" id="SCW29629.1"/>
    </source>
</evidence>
<comment type="caution">
    <text evidence="1">The sequence shown here is derived from an EMBL/GenBank/DDBJ whole genome shotgun (WGS) entry which is preliminary data.</text>
</comment>
<organism evidence="1 2">
    <name type="scientific">Pseudomonas peli</name>
    <dbReference type="NCBI Taxonomy" id="592361"/>
    <lineage>
        <taxon>Bacteria</taxon>
        <taxon>Pseudomonadati</taxon>
        <taxon>Pseudomonadota</taxon>
        <taxon>Gammaproteobacteria</taxon>
        <taxon>Pseudomonadales</taxon>
        <taxon>Pseudomonadaceae</taxon>
        <taxon>Pseudomonas</taxon>
    </lineage>
</organism>
<dbReference type="Proteomes" id="UP000242418">
    <property type="component" value="Unassembled WGS sequence"/>
</dbReference>
<protein>
    <submittedName>
        <fullName evidence="1">Uncharacterized protein</fullName>
    </submittedName>
</protein>
<keyword evidence="2" id="KW-1185">Reference proteome</keyword>
<name>A0AB37Z2D9_9PSED</name>
<evidence type="ECO:0000313" key="2">
    <source>
        <dbReference type="Proteomes" id="UP000242418"/>
    </source>
</evidence>
<dbReference type="EMBL" id="FMTL01000001">
    <property type="protein sequence ID" value="SCW29629.1"/>
    <property type="molecule type" value="Genomic_DNA"/>
</dbReference>
<sequence>MKLETIQALADRCGVAYEIAHNWAMRGAIPTIKLGKRRMVIIDDGQLPPPPTCTGLRLLCLLVKGRNGQARSLPVHTLRPMPPRVCPTRAHAQNAPRRWCLDALAFPMGNHTGLYLRQTHAKRPTAQVLERCGQYRQARAFRAASRTFRAGGVSHV</sequence>
<gene>
    <name evidence="1" type="ORF">SAMN05216370_0211</name>
</gene>
<accession>A0AB37Z2D9</accession>
<dbReference type="AlphaFoldDB" id="A0AB37Z2D9"/>
<reference evidence="1 2" key="1">
    <citation type="submission" date="2016-10" db="EMBL/GenBank/DDBJ databases">
        <authorList>
            <person name="Varghese N."/>
            <person name="Submissions S."/>
        </authorList>
    </citation>
    <scope>NUCLEOTIDE SEQUENCE [LARGE SCALE GENOMIC DNA]</scope>
    <source>
        <strain evidence="1 2">DSM 17833</strain>
    </source>
</reference>